<gene>
    <name evidence="2" type="primary">vapC_1</name>
    <name evidence="2" type="ORF">Mcate_00412</name>
</gene>
<dbReference type="EC" id="3.1.-.-" evidence="2"/>
<dbReference type="Proteomes" id="UP000266089">
    <property type="component" value="Unassembled WGS sequence"/>
</dbReference>
<name>A0A399E4M9_9DEIN</name>
<dbReference type="GO" id="GO:0016787">
    <property type="term" value="F:hydrolase activity"/>
    <property type="evidence" value="ECO:0007669"/>
    <property type="project" value="UniProtKB-KW"/>
</dbReference>
<evidence type="ECO:0000313" key="3">
    <source>
        <dbReference type="Proteomes" id="UP000266089"/>
    </source>
</evidence>
<dbReference type="AlphaFoldDB" id="A0A399E4M9"/>
<proteinExistence type="predicted"/>
<keyword evidence="2" id="KW-0378">Hydrolase</keyword>
<protein>
    <submittedName>
        <fullName evidence="2">tRNA(fMet)-specific endonuclease VapC</fullName>
        <ecNumber evidence="2">3.1.-.-</ecNumber>
    </submittedName>
</protein>
<keyword evidence="2" id="KW-0255">Endonuclease</keyword>
<dbReference type="SUPFAM" id="SSF88723">
    <property type="entry name" value="PIN domain-like"/>
    <property type="match status" value="1"/>
</dbReference>
<accession>A0A399E4M9</accession>
<evidence type="ECO:0000313" key="2">
    <source>
        <dbReference type="EMBL" id="RIH79415.1"/>
    </source>
</evidence>
<dbReference type="Pfam" id="PF01850">
    <property type="entry name" value="PIN"/>
    <property type="match status" value="1"/>
</dbReference>
<reference evidence="2 3" key="1">
    <citation type="submission" date="2018-08" db="EMBL/GenBank/DDBJ databases">
        <title>Meiothermus cateniformans JCM 15151 genome sequencing project.</title>
        <authorList>
            <person name="Da Costa M.S."/>
            <person name="Albuquerque L."/>
            <person name="Raposo P."/>
            <person name="Froufe H.J.C."/>
            <person name="Barroso C.S."/>
            <person name="Egas C."/>
        </authorList>
    </citation>
    <scope>NUCLEOTIDE SEQUENCE [LARGE SCALE GENOMIC DNA]</scope>
    <source>
        <strain evidence="2 3">JCM 15151</strain>
    </source>
</reference>
<dbReference type="GO" id="GO:0004519">
    <property type="term" value="F:endonuclease activity"/>
    <property type="evidence" value="ECO:0007669"/>
    <property type="project" value="UniProtKB-KW"/>
</dbReference>
<dbReference type="OrthoDB" id="597982at2"/>
<dbReference type="EMBL" id="QWKX01000006">
    <property type="protein sequence ID" value="RIH79415.1"/>
    <property type="molecule type" value="Genomic_DNA"/>
</dbReference>
<feature type="domain" description="PIN" evidence="1">
    <location>
        <begin position="13"/>
        <end position="133"/>
    </location>
</feature>
<keyword evidence="2" id="KW-0540">Nuclease</keyword>
<evidence type="ECO:0000259" key="1">
    <source>
        <dbReference type="Pfam" id="PF01850"/>
    </source>
</evidence>
<dbReference type="RefSeq" id="WP_027887874.1">
    <property type="nucleotide sequence ID" value="NZ_JBHSXZ010000009.1"/>
</dbReference>
<comment type="caution">
    <text evidence="2">The sequence shown here is derived from an EMBL/GenBank/DDBJ whole genome shotgun (WGS) entry which is preliminary data.</text>
</comment>
<dbReference type="InterPro" id="IPR029060">
    <property type="entry name" value="PIN-like_dom_sf"/>
</dbReference>
<organism evidence="2 3">
    <name type="scientific">Meiothermus taiwanensis</name>
    <dbReference type="NCBI Taxonomy" id="172827"/>
    <lineage>
        <taxon>Bacteria</taxon>
        <taxon>Thermotogati</taxon>
        <taxon>Deinococcota</taxon>
        <taxon>Deinococci</taxon>
        <taxon>Thermales</taxon>
        <taxon>Thermaceae</taxon>
        <taxon>Meiothermus</taxon>
    </lineage>
</organism>
<dbReference type="InterPro" id="IPR002716">
    <property type="entry name" value="PIN_dom"/>
</dbReference>
<sequence length="147" mass="15960">MGIVSRIAGRKAYLDVNVFIYALEGFPEFDGVLEELFAAIDKAAVKAVTSELSLAEALIKPFQTGNVQHQAVYDFAIRNRKAFEVVPVSRSILVEAARLCATTGLKLPDAIHVTTALQSGCSVFLTNDEGIKHPGLERILLSEFAKP</sequence>
<dbReference type="Gene3D" id="3.40.50.1010">
    <property type="entry name" value="5'-nuclease"/>
    <property type="match status" value="1"/>
</dbReference>